<feature type="compositionally biased region" description="Pro residues" evidence="1">
    <location>
        <begin position="299"/>
        <end position="309"/>
    </location>
</feature>
<dbReference type="eggNOG" id="ENOG502S2AH">
    <property type="taxonomic scope" value="Eukaryota"/>
</dbReference>
<dbReference type="InParanoid" id="J0WPK1"/>
<dbReference type="Pfam" id="PF18758">
    <property type="entry name" value="KDZ"/>
    <property type="match status" value="1"/>
</dbReference>
<feature type="compositionally biased region" description="Acidic residues" evidence="1">
    <location>
        <begin position="981"/>
        <end position="995"/>
    </location>
</feature>
<dbReference type="EMBL" id="JH687959">
    <property type="protein sequence ID" value="EJD34353.1"/>
    <property type="molecule type" value="Genomic_DNA"/>
</dbReference>
<dbReference type="PANTHER" id="PTHR33096:SF1">
    <property type="entry name" value="CXC1-LIKE CYSTEINE CLUSTER ASSOCIATED WITH KDZ TRANSPOSASES DOMAIN-CONTAINING PROTEIN"/>
    <property type="match status" value="1"/>
</dbReference>
<feature type="compositionally biased region" description="Low complexity" evidence="1">
    <location>
        <begin position="1042"/>
        <end position="1055"/>
    </location>
</feature>
<name>J0WPK1_AURST</name>
<dbReference type="InterPro" id="IPR041320">
    <property type="entry name" value="CxC1"/>
</dbReference>
<keyword evidence="4" id="KW-1185">Reference proteome</keyword>
<dbReference type="KEGG" id="adl:AURDEDRAFT_176606"/>
<dbReference type="OMA" id="PHPGMPY"/>
<evidence type="ECO:0000313" key="3">
    <source>
        <dbReference type="EMBL" id="EJD34353.1"/>
    </source>
</evidence>
<protein>
    <recommendedName>
        <fullName evidence="2">CxC1-like cysteine cluster associated with KDZ transposases domain-containing protein</fullName>
    </recommendedName>
</protein>
<dbReference type="AlphaFoldDB" id="J0WPK1"/>
<evidence type="ECO:0000256" key="1">
    <source>
        <dbReference type="SAM" id="MobiDB-lite"/>
    </source>
</evidence>
<dbReference type="Pfam" id="PF18802">
    <property type="entry name" value="CxC1"/>
    <property type="match status" value="1"/>
</dbReference>
<dbReference type="InterPro" id="IPR040521">
    <property type="entry name" value="KDZ"/>
</dbReference>
<gene>
    <name evidence="3" type="ORF">AURDEDRAFT_176606</name>
</gene>
<feature type="region of interest" description="Disordered" evidence="1">
    <location>
        <begin position="1"/>
        <end position="63"/>
    </location>
</feature>
<organism evidence="3 4">
    <name type="scientific">Auricularia subglabra (strain TFB-10046 / SS5)</name>
    <name type="common">White-rot fungus</name>
    <name type="synonym">Auricularia delicata (strain TFB10046)</name>
    <dbReference type="NCBI Taxonomy" id="717982"/>
    <lineage>
        <taxon>Eukaryota</taxon>
        <taxon>Fungi</taxon>
        <taxon>Dikarya</taxon>
        <taxon>Basidiomycota</taxon>
        <taxon>Agaricomycotina</taxon>
        <taxon>Agaricomycetes</taxon>
        <taxon>Auriculariales</taxon>
        <taxon>Auriculariaceae</taxon>
        <taxon>Auricularia</taxon>
    </lineage>
</organism>
<feature type="region of interest" description="Disordered" evidence="1">
    <location>
        <begin position="971"/>
        <end position="1055"/>
    </location>
</feature>
<feature type="compositionally biased region" description="Acidic residues" evidence="1">
    <location>
        <begin position="1020"/>
        <end position="1040"/>
    </location>
</feature>
<feature type="region of interest" description="Disordered" evidence="1">
    <location>
        <begin position="929"/>
        <end position="954"/>
    </location>
</feature>
<feature type="compositionally biased region" description="Polar residues" evidence="1">
    <location>
        <begin position="338"/>
        <end position="347"/>
    </location>
</feature>
<proteinExistence type="predicted"/>
<evidence type="ECO:0000313" key="4">
    <source>
        <dbReference type="Proteomes" id="UP000006514"/>
    </source>
</evidence>
<feature type="region of interest" description="Disordered" evidence="1">
    <location>
        <begin position="288"/>
        <end position="347"/>
    </location>
</feature>
<feature type="domain" description="CxC1-like cysteine cluster associated with KDZ transposases" evidence="2">
    <location>
        <begin position="154"/>
        <end position="238"/>
    </location>
</feature>
<reference evidence="4" key="1">
    <citation type="journal article" date="2012" name="Science">
        <title>The Paleozoic origin of enzymatic lignin decomposition reconstructed from 31 fungal genomes.</title>
        <authorList>
            <person name="Floudas D."/>
            <person name="Binder M."/>
            <person name="Riley R."/>
            <person name="Barry K."/>
            <person name="Blanchette R.A."/>
            <person name="Henrissat B."/>
            <person name="Martinez A.T."/>
            <person name="Otillar R."/>
            <person name="Spatafora J.W."/>
            <person name="Yadav J.S."/>
            <person name="Aerts A."/>
            <person name="Benoit I."/>
            <person name="Boyd A."/>
            <person name="Carlson A."/>
            <person name="Copeland A."/>
            <person name="Coutinho P.M."/>
            <person name="de Vries R.P."/>
            <person name="Ferreira P."/>
            <person name="Findley K."/>
            <person name="Foster B."/>
            <person name="Gaskell J."/>
            <person name="Glotzer D."/>
            <person name="Gorecki P."/>
            <person name="Heitman J."/>
            <person name="Hesse C."/>
            <person name="Hori C."/>
            <person name="Igarashi K."/>
            <person name="Jurgens J.A."/>
            <person name="Kallen N."/>
            <person name="Kersten P."/>
            <person name="Kohler A."/>
            <person name="Kuees U."/>
            <person name="Kumar T.K.A."/>
            <person name="Kuo A."/>
            <person name="LaButti K."/>
            <person name="Larrondo L.F."/>
            <person name="Lindquist E."/>
            <person name="Ling A."/>
            <person name="Lombard V."/>
            <person name="Lucas S."/>
            <person name="Lundell T."/>
            <person name="Martin R."/>
            <person name="McLaughlin D.J."/>
            <person name="Morgenstern I."/>
            <person name="Morin E."/>
            <person name="Murat C."/>
            <person name="Nagy L.G."/>
            <person name="Nolan M."/>
            <person name="Ohm R.A."/>
            <person name="Patyshakuliyeva A."/>
            <person name="Rokas A."/>
            <person name="Ruiz-Duenas F.J."/>
            <person name="Sabat G."/>
            <person name="Salamov A."/>
            <person name="Samejima M."/>
            <person name="Schmutz J."/>
            <person name="Slot J.C."/>
            <person name="St John F."/>
            <person name="Stenlid J."/>
            <person name="Sun H."/>
            <person name="Sun S."/>
            <person name="Syed K."/>
            <person name="Tsang A."/>
            <person name="Wiebenga A."/>
            <person name="Young D."/>
            <person name="Pisabarro A."/>
            <person name="Eastwood D.C."/>
            <person name="Martin F."/>
            <person name="Cullen D."/>
            <person name="Grigoriev I.V."/>
            <person name="Hibbett D.S."/>
        </authorList>
    </citation>
    <scope>NUCLEOTIDE SEQUENCE [LARGE SCALE GENOMIC DNA]</scope>
    <source>
        <strain evidence="4">TFB10046</strain>
    </source>
</reference>
<accession>J0WPK1</accession>
<sequence>MPVAPATLPFRRRNAPYRPRGAGQGIYVVSRREQQARNKTLRPPTRRAASPDSHGHEPTLPGQELAPAQLASPQPAVVDDDVFMADVGELPATQKNYTIQLQLPPPRRRRGRRVKRVPTQKKWLLYQRWDDLLPKLQQPLLEHMAGRPPCQYTRCTVAGCTESLRRVTCVEWDKYTEQHFVCCPHNTLAAQLVARGFFPSSPELPTYAFSMKLLDFYYHLWFHSADSAMAAAAALHGFHADLGFVLKNAKGEMIDEGQLDHTVEDIISAKRRWDAAWTDLETRRMAAAAAAAAPSAHLPTPPVTPPSTPHGPNVHGQTVQPEPAPVESPGTELPSRAEATTATARQGPRTQCSEYLVSCCPMCFAEQDFGRGVDQGCDVHVGGDTNFSQRHNCTAGDSPPFKFRGVYQLSPERVAAMEAKLEAAGKRPRRQYRGGVPDADLDACEDAHTAGTSSKSKVHGDRFDDTGMFALICRHGIPLCFMNITDAGEGQKYMLAGLKWLSEHLPARATVAGYYDYDVLPGDFGDRLVFVTSAMHSYAHQWTCQIVYSPRMKKGMGLTDGEGVERLWSALRMLIPKLRAVSRRRRLVLLDRQLQRLGKRMRHNLAKWVKKRRKTVVEKATKARLLLAKTGHSREYLARQWQDQKNAELSFRSQPCSRLRKALEAVLQLQEQADGIESAISTAEASFAGQHSSRAATTAANRCIRKLKASQSELLSEAQSLYAEFEEIRGMGLQFTAILLQAHEAKRTCRMLLQRRFQEWSTLDGAQGGKGMPVGTSIHTRTVAAMKKRTPTIHRALKVYNDLCEKLKGLLPVGSQFPLPQPLSTELKHLKNNDALMQDVYISGNEGPAPAWLIDDNVRKGIRAMLVIERCAEEDIRLDREYRNLMRWYTRETAAIDAACADPANTIYLPLLVREQAHLARMDIRGCREFMEPRPTPPGASPSAHATPPVLPSTPARERRVHFAAHHEIRTFDPLGAMGGPDDDSGDEDDLEELQQDATPRQARFDPDLQEVIVIHDSDSESDSSGDDDSEEEDDDEIEEIAALPSLSSLSSSSRSSADIDMLGFVQVYTFPSAPAVLTIP</sequence>
<dbReference type="Proteomes" id="UP000006514">
    <property type="component" value="Unassembled WGS sequence"/>
</dbReference>
<evidence type="ECO:0000259" key="2">
    <source>
        <dbReference type="Pfam" id="PF18802"/>
    </source>
</evidence>
<dbReference type="PANTHER" id="PTHR33096">
    <property type="entry name" value="CXC2 DOMAIN-CONTAINING PROTEIN"/>
    <property type="match status" value="1"/>
</dbReference>